<reference evidence="1" key="1">
    <citation type="journal article" date="2022" name="Int. J. Mol. Sci.">
        <title>Draft Genome of Tanacetum Coccineum: Genomic Comparison of Closely Related Tanacetum-Family Plants.</title>
        <authorList>
            <person name="Yamashiro T."/>
            <person name="Shiraishi A."/>
            <person name="Nakayama K."/>
            <person name="Satake H."/>
        </authorList>
    </citation>
    <scope>NUCLEOTIDE SEQUENCE</scope>
</reference>
<protein>
    <submittedName>
        <fullName evidence="1">Uncharacterized protein</fullName>
    </submittedName>
</protein>
<evidence type="ECO:0000313" key="1">
    <source>
        <dbReference type="EMBL" id="GJS76820.1"/>
    </source>
</evidence>
<comment type="caution">
    <text evidence="1">The sequence shown here is derived from an EMBL/GenBank/DDBJ whole genome shotgun (WGS) entry which is preliminary data.</text>
</comment>
<accession>A0ABQ4YH93</accession>
<evidence type="ECO:0000313" key="2">
    <source>
        <dbReference type="Proteomes" id="UP001151760"/>
    </source>
</evidence>
<proteinExistence type="predicted"/>
<sequence length="75" mass="8560">MVIENSRPHVYTEGQIYEELKYLGLERKDIHTAYAYLLENPVKTCGLFGCPVEDRLFYLKAIMGLGDSEDSDSRG</sequence>
<name>A0ABQ4YH93_9ASTR</name>
<gene>
    <name evidence="1" type="ORF">Tco_0726701</name>
</gene>
<reference evidence="1" key="2">
    <citation type="submission" date="2022-01" db="EMBL/GenBank/DDBJ databases">
        <authorList>
            <person name="Yamashiro T."/>
            <person name="Shiraishi A."/>
            <person name="Satake H."/>
            <person name="Nakayama K."/>
        </authorList>
    </citation>
    <scope>NUCLEOTIDE SEQUENCE</scope>
</reference>
<dbReference type="Proteomes" id="UP001151760">
    <property type="component" value="Unassembled WGS sequence"/>
</dbReference>
<organism evidence="1 2">
    <name type="scientific">Tanacetum coccineum</name>
    <dbReference type="NCBI Taxonomy" id="301880"/>
    <lineage>
        <taxon>Eukaryota</taxon>
        <taxon>Viridiplantae</taxon>
        <taxon>Streptophyta</taxon>
        <taxon>Embryophyta</taxon>
        <taxon>Tracheophyta</taxon>
        <taxon>Spermatophyta</taxon>
        <taxon>Magnoliopsida</taxon>
        <taxon>eudicotyledons</taxon>
        <taxon>Gunneridae</taxon>
        <taxon>Pentapetalae</taxon>
        <taxon>asterids</taxon>
        <taxon>campanulids</taxon>
        <taxon>Asterales</taxon>
        <taxon>Asteraceae</taxon>
        <taxon>Asteroideae</taxon>
        <taxon>Anthemideae</taxon>
        <taxon>Anthemidinae</taxon>
        <taxon>Tanacetum</taxon>
    </lineage>
</organism>
<keyword evidence="2" id="KW-1185">Reference proteome</keyword>
<dbReference type="EMBL" id="BQNB010010404">
    <property type="protein sequence ID" value="GJS76820.1"/>
    <property type="molecule type" value="Genomic_DNA"/>
</dbReference>